<comment type="caution">
    <text evidence="3">The sequence shown here is derived from an EMBL/GenBank/DDBJ whole genome shotgun (WGS) entry which is preliminary data.</text>
</comment>
<proteinExistence type="predicted"/>
<accession>A0A1A9QEU5</accession>
<dbReference type="Pfam" id="PF13393">
    <property type="entry name" value="tRNA-synt_His"/>
    <property type="match status" value="1"/>
</dbReference>
<dbReference type="AlphaFoldDB" id="A0A1A9QEU5"/>
<dbReference type="RefSeq" id="WP_187150004.1">
    <property type="nucleotide sequence ID" value="NZ_LWUJ01000010.1"/>
</dbReference>
<dbReference type="GO" id="GO:0005524">
    <property type="term" value="F:ATP binding"/>
    <property type="evidence" value="ECO:0007669"/>
    <property type="project" value="UniProtKB-KW"/>
</dbReference>
<dbReference type="InterPro" id="IPR045864">
    <property type="entry name" value="aa-tRNA-synth_II/BPL/LPL"/>
</dbReference>
<sequence length="88" mass="10360">MQKDFDMVFEWDTNLVRGIDYYTGLIYEWKYKGLTIIAGGRYDELFCKFNNSLIPSLGLAIGIERFKLLLEKENCVWKNREAPPPIYS</sequence>
<dbReference type="SUPFAM" id="SSF55681">
    <property type="entry name" value="Class II aaRS and biotin synthetases"/>
    <property type="match status" value="1"/>
</dbReference>
<protein>
    <recommendedName>
        <fullName evidence="2">Class II Histidinyl-tRNA synthetase (HisRS)-like catalytic core domain-containing protein</fullName>
    </recommendedName>
</protein>
<evidence type="ECO:0000256" key="1">
    <source>
        <dbReference type="ARBA" id="ARBA00022840"/>
    </source>
</evidence>
<dbReference type="Gene3D" id="3.30.930.10">
    <property type="entry name" value="Bira Bifunctional Protein, Domain 2"/>
    <property type="match status" value="1"/>
</dbReference>
<reference evidence="4" key="1">
    <citation type="submission" date="2016-04" db="EMBL/GenBank/DDBJ databases">
        <authorList>
            <person name="Quiroz-Castaneda R.E."/>
            <person name="Martinez-Ocampo F."/>
        </authorList>
    </citation>
    <scope>NUCLEOTIDE SEQUENCE [LARGE SCALE GENOMIC DNA]</scope>
    <source>
        <strain evidence="4">INIFAP01</strain>
    </source>
</reference>
<feature type="domain" description="Class II Histidinyl-tRNA synthetase (HisRS)-like catalytic core" evidence="2">
    <location>
        <begin position="9"/>
        <end position="65"/>
    </location>
</feature>
<dbReference type="GO" id="GO:0006427">
    <property type="term" value="P:histidyl-tRNA aminoacylation"/>
    <property type="evidence" value="ECO:0007669"/>
    <property type="project" value="TreeGrafter"/>
</dbReference>
<dbReference type="PANTHER" id="PTHR43707">
    <property type="entry name" value="HISTIDYL-TRNA SYNTHETASE"/>
    <property type="match status" value="1"/>
</dbReference>
<evidence type="ECO:0000313" key="3">
    <source>
        <dbReference type="EMBL" id="OAL10768.1"/>
    </source>
</evidence>
<gene>
    <name evidence="3" type="ORF">A6V39_01755</name>
</gene>
<dbReference type="InterPro" id="IPR004516">
    <property type="entry name" value="HisRS/HisZ"/>
</dbReference>
<dbReference type="GO" id="GO:0005737">
    <property type="term" value="C:cytoplasm"/>
    <property type="evidence" value="ECO:0007669"/>
    <property type="project" value="InterPro"/>
</dbReference>
<dbReference type="PANTHER" id="PTHR43707:SF1">
    <property type="entry name" value="HISTIDINE--TRNA LIGASE, MITOCHONDRIAL-RELATED"/>
    <property type="match status" value="1"/>
</dbReference>
<dbReference type="EMBL" id="LWUJ01000010">
    <property type="protein sequence ID" value="OAL10768.1"/>
    <property type="molecule type" value="Genomic_DNA"/>
</dbReference>
<organism evidence="3 4">
    <name type="scientific">Candidatus Mycoplasma haematobovis</name>
    <dbReference type="NCBI Taxonomy" id="432608"/>
    <lineage>
        <taxon>Bacteria</taxon>
        <taxon>Bacillati</taxon>
        <taxon>Mycoplasmatota</taxon>
        <taxon>Mollicutes</taxon>
        <taxon>Mycoplasmataceae</taxon>
        <taxon>Mycoplasma</taxon>
    </lineage>
</organism>
<dbReference type="STRING" id="432608.A6V39_01755"/>
<evidence type="ECO:0000259" key="2">
    <source>
        <dbReference type="Pfam" id="PF13393"/>
    </source>
</evidence>
<dbReference type="GO" id="GO:0004821">
    <property type="term" value="F:histidine-tRNA ligase activity"/>
    <property type="evidence" value="ECO:0007669"/>
    <property type="project" value="TreeGrafter"/>
</dbReference>
<keyword evidence="1" id="KW-0067">ATP-binding</keyword>
<dbReference type="InterPro" id="IPR041715">
    <property type="entry name" value="HisRS-like_core"/>
</dbReference>
<keyword evidence="1" id="KW-0547">Nucleotide-binding</keyword>
<name>A0A1A9QEU5_9MOLU</name>
<dbReference type="Proteomes" id="UP000077623">
    <property type="component" value="Unassembled WGS sequence"/>
</dbReference>
<keyword evidence="4" id="KW-1185">Reference proteome</keyword>
<evidence type="ECO:0000313" key="4">
    <source>
        <dbReference type="Proteomes" id="UP000077623"/>
    </source>
</evidence>